<dbReference type="NCBIfam" id="TIGR01760">
    <property type="entry name" value="tape_meas_TP901"/>
    <property type="match status" value="1"/>
</dbReference>
<comment type="caution">
    <text evidence="2">The sequence shown here is derived from an EMBL/GenBank/DDBJ whole genome shotgun (WGS) entry which is preliminary data.</text>
</comment>
<sequence length="1235" mass="133067">MALRLAGAGKQIGMSEGDILGFAAALSSVGVEAEAGGSAFSKVMVQMQLATEKGVGSFEELKQHAADQGVSWERLVIAVRNGGKELTGVAKEMGFTGSELKKMYKEADKSKTSLEQFADVAGMTGDQFAKMFKEDPSTAIMKFVEGLSKAEESGTSAIKVLDDMDIKEVRLRDSLLRAANASGIFGEAIETGNSAFEENTALAEEAGKRYETVESQLAMLKNEVTDVAIEFGGPFLGALRDGVQAAKPFIKNIADLAQKFSEANPETQQAIMKYIGLAAAIGPVSKVLGGFLKITGGGISTVGKLNQWIGKLSGTAKASKTTFELMADGTLKLAAGASTAAGSGGVGALTTALGASGLAGALPLIVGAGGLLALGYGAWKTFGEEAWNSSQRVKRWGEDVGVEVSGTLDTVKSKTEEASGQFGLLASGVSTNTGEMANNFATIGTTLEDSLTKKIQGLDGLLKALPETVSDTMEQIVTDEKERNERSLATVEENNAHIKALREKASNENRELTISEAKQIQDLSTKSAEAYVETLDVSAEQKRAILKSMTADVSSATKEEAKAMMQSLGEQYDAQQSHYAKSRKEQEEWLKEWGYNLDGEFAQKYLDEWDAMNQATGDGFLNQMALIKEKYPELANEVHMGSGKLISEATGASDLLIKDNEKLMRSIGDMANELAENTQKNADQIALTAEAGTAAGDMWNSLELIDKEGNVKTNAQEIVNEAAKEEKNWNQMMWLAKDADVSSNAKLMIAEAAIANGKWEGLSFTEQQAMLDSNVTKTMTQAVQAKGDWAGLSFEEKKALIYSNTPETMAETMANLGLWDKYQPEIKELGAKNAEFLGVIAKSEEKLGNWNSIPAETKEILGDNYDLLKKLYESDERFNLWKQIPDAQKKILGNNEDLILKITGSEATFNAWKALPETEKKILGNNQDVLAKILSSEQEYNRWKSLPETEKHLLGNNSDLLSKVMASEGSLAAWNSLPTDVKLMLGNNQDIMKKISDGSISIGTYNKTIHPALKVLYGDNASIKSALQGATDGVNYYNRNISPNTKTMNGVDNASGPAGDAFRSVLNFKNNLPDTITKTVRANFIGPVLPGKATGDPYFQGGPVWLGDGGKREPFLTPQGDFGISPATWTPYNLPKGTKIWPSIQKMMETIPRYATGTKFDDTKLSRLSVASNNFANPPAPASAQNQVDLKEVIKLLRIIAQKNFIISKDAIGSIANKYAGESFFKLLYNGGGLN</sequence>
<dbReference type="EMBL" id="MAEI02000001">
    <property type="protein sequence ID" value="MEO1783240.1"/>
    <property type="molecule type" value="Genomic_DNA"/>
</dbReference>
<organism evidence="2 3">
    <name type="scientific">Enterococcus diestrammenae</name>
    <dbReference type="NCBI Taxonomy" id="1155073"/>
    <lineage>
        <taxon>Bacteria</taxon>
        <taxon>Bacillati</taxon>
        <taxon>Bacillota</taxon>
        <taxon>Bacilli</taxon>
        <taxon>Lactobacillales</taxon>
        <taxon>Enterococcaceae</taxon>
        <taxon>Enterococcus</taxon>
    </lineage>
</organism>
<evidence type="ECO:0000313" key="2">
    <source>
        <dbReference type="EMBL" id="MEO1783240.1"/>
    </source>
</evidence>
<feature type="coiled-coil region" evidence="1">
    <location>
        <begin position="203"/>
        <end position="230"/>
    </location>
</feature>
<accession>A0ABV0F5C7</accession>
<proteinExistence type="predicted"/>
<dbReference type="Proteomes" id="UP001429357">
    <property type="component" value="Unassembled WGS sequence"/>
</dbReference>
<name>A0ABV0F5C7_9ENTE</name>
<dbReference type="InterPro" id="IPR010090">
    <property type="entry name" value="Phage_tape_meas"/>
</dbReference>
<keyword evidence="1" id="KW-0175">Coiled coil</keyword>
<keyword evidence="3" id="KW-1185">Reference proteome</keyword>
<protein>
    <submittedName>
        <fullName evidence="2">Phage tail tape measure protein, TP901 family, core region</fullName>
    </submittedName>
</protein>
<feature type="coiled-coil region" evidence="1">
    <location>
        <begin position="488"/>
        <end position="518"/>
    </location>
</feature>
<reference evidence="2" key="1">
    <citation type="submission" date="2016-06" db="EMBL/GenBank/DDBJ databases">
        <authorList>
            <person name="Van Tyne D."/>
        </authorList>
    </citation>
    <scope>NUCLEOTIDE SEQUENCE</scope>
    <source>
        <strain evidence="2">JM9A</strain>
    </source>
</reference>
<evidence type="ECO:0000313" key="3">
    <source>
        <dbReference type="Proteomes" id="UP001429357"/>
    </source>
</evidence>
<evidence type="ECO:0000256" key="1">
    <source>
        <dbReference type="SAM" id="Coils"/>
    </source>
</evidence>
<reference evidence="2" key="2">
    <citation type="submission" date="2024-02" db="EMBL/GenBank/DDBJ databases">
        <title>The Genome Sequence of Enterococcus diestrammenae JM9A.</title>
        <authorList>
            <person name="Earl A."/>
            <person name="Manson A."/>
            <person name="Gilmore M."/>
            <person name="Sanders J."/>
            <person name="Shea T."/>
            <person name="Howe W."/>
            <person name="Livny J."/>
            <person name="Cuomo C."/>
            <person name="Neafsey D."/>
            <person name="Birren B."/>
        </authorList>
    </citation>
    <scope>NUCLEOTIDE SEQUENCE</scope>
    <source>
        <strain evidence="2">JM9A</strain>
    </source>
</reference>
<gene>
    <name evidence="2" type="ORF">BAU18_002859</name>
</gene>